<organism evidence="1 2">
    <name type="scientific">Hominisplanchenecus murintestinalis</name>
    <dbReference type="NCBI Taxonomy" id="2941517"/>
    <lineage>
        <taxon>Bacteria</taxon>
        <taxon>Bacillati</taxon>
        <taxon>Bacillota</taxon>
        <taxon>Clostridia</taxon>
        <taxon>Lachnospirales</taxon>
        <taxon>Lachnospiraceae</taxon>
        <taxon>Hominisplanchenecus</taxon>
    </lineage>
</organism>
<evidence type="ECO:0000313" key="1">
    <source>
        <dbReference type="EMBL" id="TGY00072.1"/>
    </source>
</evidence>
<sequence length="466" mass="51607">MKNWIKYILASFLLLAAFPLSALAADSESAVLTVDKNDVGISLDIPEGKTETITSLRLQLLVSANSGSMGMPSFKFEDSIKSLIKDADITKTSNGSYQVDLILSGKDNQEIFVNSEYAKLGTLSVQPTSKEYQIKVEIIGDMDSSDEPVVRYVDGSGLSAMTVPLSTSPVLVQSQPEAPEGLDFEQKPVLETAVKAGARRIRFKWSKIIGAEGYVLYEYNTKTKKYKGIKTISDPSVNYYAKNFGYATTHSFKVRAYKKAANGSKAYGKFSDVKKVTLPPASTKKFIAKYQNTSKVTLVWKKVSKAKGYQIFRSQTKRGKYKLIKTIKKGSATTCLNIRQANGKTAYYKIRAYITDSNGKRIYGKLSGARIARPRSPRLRASVNAGNVTLNWNKVPRADGYYVYRCKKNSEKFVLIKTITGSSNTTYTETPPQGSGFRYKVRAFERLKKGTNLSGYPRIAEVSIGN</sequence>
<name>A0AC61R1J5_9FIRM</name>
<proteinExistence type="predicted"/>
<evidence type="ECO:0000313" key="2">
    <source>
        <dbReference type="Proteomes" id="UP000307720"/>
    </source>
</evidence>
<reference evidence="1" key="1">
    <citation type="submission" date="2019-04" db="EMBL/GenBank/DDBJ databases">
        <title>Microbes associate with the intestines of laboratory mice.</title>
        <authorList>
            <person name="Navarre W."/>
            <person name="Wong E."/>
            <person name="Huang K."/>
            <person name="Tropini C."/>
            <person name="Ng K."/>
            <person name="Yu B."/>
        </authorList>
    </citation>
    <scope>NUCLEOTIDE SEQUENCE</scope>
    <source>
        <strain evidence="1">NM72_1-8</strain>
    </source>
</reference>
<keyword evidence="2" id="KW-1185">Reference proteome</keyword>
<protein>
    <submittedName>
        <fullName evidence="1">Uncharacterized protein</fullName>
    </submittedName>
</protein>
<dbReference type="EMBL" id="SRZB01000003">
    <property type="protein sequence ID" value="TGY00072.1"/>
    <property type="molecule type" value="Genomic_DNA"/>
</dbReference>
<comment type="caution">
    <text evidence="1">The sequence shown here is derived from an EMBL/GenBank/DDBJ whole genome shotgun (WGS) entry which is preliminary data.</text>
</comment>
<accession>A0AC61R1J5</accession>
<dbReference type="Proteomes" id="UP000307720">
    <property type="component" value="Unassembled WGS sequence"/>
</dbReference>
<gene>
    <name evidence="1" type="ORF">E5357_03365</name>
</gene>